<keyword evidence="1" id="KW-0812">Transmembrane</keyword>
<evidence type="ECO:0000313" key="3">
    <source>
        <dbReference type="EMBL" id="OCB77276.1"/>
    </source>
</evidence>
<keyword evidence="4" id="KW-1185">Reference proteome</keyword>
<feature type="transmembrane region" description="Helical" evidence="1">
    <location>
        <begin position="333"/>
        <end position="357"/>
    </location>
</feature>
<dbReference type="AlphaFoldDB" id="A0A1B9E5Q2"/>
<protein>
    <recommendedName>
        <fullName evidence="5">Protein BatD</fullName>
    </recommendedName>
</protein>
<gene>
    <name evidence="3" type="ORF">LPBF_04580</name>
</gene>
<keyword evidence="2" id="KW-0732">Signal</keyword>
<feature type="transmembrane region" description="Helical" evidence="1">
    <location>
        <begin position="148"/>
        <end position="168"/>
    </location>
</feature>
<keyword evidence="1" id="KW-1133">Transmembrane helix</keyword>
<feature type="chain" id="PRO_5008625317" description="Protein BatD" evidence="2">
    <location>
        <begin position="19"/>
        <end position="544"/>
    </location>
</feature>
<feature type="signal peptide" evidence="2">
    <location>
        <begin position="1"/>
        <end position="18"/>
    </location>
</feature>
<proteinExistence type="predicted"/>
<evidence type="ECO:0000256" key="2">
    <source>
        <dbReference type="SAM" id="SignalP"/>
    </source>
</evidence>
<evidence type="ECO:0008006" key="5">
    <source>
        <dbReference type="Google" id="ProtNLM"/>
    </source>
</evidence>
<comment type="caution">
    <text evidence="3">The sequence shown here is derived from an EMBL/GenBank/DDBJ whole genome shotgun (WGS) entry which is preliminary data.</text>
</comment>
<evidence type="ECO:0000256" key="1">
    <source>
        <dbReference type="SAM" id="Phobius"/>
    </source>
</evidence>
<accession>A0A1B9E5Q2</accession>
<dbReference type="Proteomes" id="UP000093510">
    <property type="component" value="Unassembled WGS sequence"/>
</dbReference>
<organism evidence="3 4">
    <name type="scientific">Flavobacterium crassostreae</name>
    <dbReference type="NCBI Taxonomy" id="1763534"/>
    <lineage>
        <taxon>Bacteria</taxon>
        <taxon>Pseudomonadati</taxon>
        <taxon>Bacteroidota</taxon>
        <taxon>Flavobacteriia</taxon>
        <taxon>Flavobacteriales</taxon>
        <taxon>Flavobacteriaceae</taxon>
        <taxon>Flavobacterium</taxon>
    </lineage>
</organism>
<sequence>MKRYIYLLVLFCCIPVFAQQKPVQTLINTTKNKIGAEFKLTLKTNVDTVSKVVFPSPKNMGALEVIKTYPTDTILKNGRYELIQKYGLTQFDSGSYTIPSSKIRINNQLYYSDSIQVEVANVAVDTLKQKMYDIKDIATAESQKANGWKYLLAIALLAAIGCLVYWLVKKQQKKKIEHEVYKTPIEKATNLLNTLEQKALWQKGEIKNYYSELTDIARNYIEEAIEIPAMESTTAELIQGLREASQKKKMALTPEIIENLERVLKQADLVKFAKSKPLDFEITEDKNKIQRVIVTLDKALPAVVENQEDNLLNEVQRQKQIALQLQKKRKKRWAIAVASVLFLGLTTLFYFIATLGFTNVKDTLLRHPSKELLEGQWIQSTYGDPGIHIETPKVLKRIDLTKSLPKNGMALVKEMHSFAYGNISDSFYIMVSTYQYKQDSVSVDLKKSMELSIQALESQGAQNMLVKQETYDTPEGISGLKGYGTFSRINTITNSSDKLYYEILLFKQEGGLQQILLFHEEGDAYANQIADRILNSVELKKTNQ</sequence>
<evidence type="ECO:0000313" key="4">
    <source>
        <dbReference type="Proteomes" id="UP000093510"/>
    </source>
</evidence>
<reference evidence="3 4" key="1">
    <citation type="submission" date="2016-03" db="EMBL/GenBank/DDBJ databases">
        <authorList>
            <person name="Ploux O."/>
        </authorList>
    </citation>
    <scope>NUCLEOTIDE SEQUENCE [LARGE SCALE GENOMIC DNA]</scope>
    <source>
        <strain evidence="3 4">LPB0076</strain>
    </source>
</reference>
<name>A0A1B9E5Q2_9FLAO</name>
<dbReference type="RefSeq" id="WP_066333060.1">
    <property type="nucleotide sequence ID" value="NZ_CP017688.1"/>
</dbReference>
<dbReference type="OrthoDB" id="9807384at2"/>
<dbReference type="STRING" id="1763534.GCA_001831475_00756"/>
<dbReference type="EMBL" id="LVEP01000017">
    <property type="protein sequence ID" value="OCB77276.1"/>
    <property type="molecule type" value="Genomic_DNA"/>
</dbReference>
<keyword evidence="1" id="KW-0472">Membrane</keyword>